<dbReference type="SMART" id="SM00719">
    <property type="entry name" value="Plus3"/>
    <property type="match status" value="1"/>
</dbReference>
<dbReference type="GO" id="GO:0016593">
    <property type="term" value="C:Cdc73/Paf1 complex"/>
    <property type="evidence" value="ECO:0007669"/>
    <property type="project" value="TreeGrafter"/>
</dbReference>
<dbReference type="SUPFAM" id="SSF159042">
    <property type="entry name" value="Plus3-like"/>
    <property type="match status" value="1"/>
</dbReference>
<dbReference type="EMBL" id="GBEZ01001808">
    <property type="protein sequence ID" value="JAC83196.1"/>
    <property type="molecule type" value="Transcribed_RNA"/>
</dbReference>
<dbReference type="AlphaFoldDB" id="A0A061SKM7"/>
<evidence type="ECO:0000256" key="4">
    <source>
        <dbReference type="ARBA" id="ARBA00023242"/>
    </source>
</evidence>
<keyword evidence="5" id="KW-0175">Coiled coil</keyword>
<evidence type="ECO:0000313" key="8">
    <source>
        <dbReference type="EMBL" id="JAC83196.1"/>
    </source>
</evidence>
<dbReference type="GO" id="GO:0003677">
    <property type="term" value="F:DNA binding"/>
    <property type="evidence" value="ECO:0007669"/>
    <property type="project" value="InterPro"/>
</dbReference>
<reference evidence="9" key="1">
    <citation type="submission" date="2014-05" db="EMBL/GenBank/DDBJ databases">
        <title>The transcriptome of the halophilic microalga Tetraselmis sp. GSL018 isolated from the Great Salt Lake, Utah.</title>
        <authorList>
            <person name="Jinkerson R.E."/>
            <person name="D'Adamo S."/>
            <person name="Posewitz M.C."/>
        </authorList>
    </citation>
    <scope>NUCLEOTIDE SEQUENCE</scope>
    <source>
        <strain evidence="9">GSL018</strain>
    </source>
</reference>
<evidence type="ECO:0000259" key="7">
    <source>
        <dbReference type="PROSITE" id="PS51360"/>
    </source>
</evidence>
<protein>
    <submittedName>
        <fullName evidence="9">RNA polymerase-associated protein RTF1</fullName>
    </submittedName>
</protein>
<sequence length="428" mass="49091">KKWDSDEDDAVLSDVGSEGTEEEGDLEAEARSEGEREEAEEAADRGYGDEDEEGEEAAYEEACSIALPRRRLERWINEVFFAQVIENCLVRVSVGERNGERMYVIAQVKGVIERKRDDGTPRMYETGAGGVRTNKVLECKRGESTKPFEISLISNSMFTQQEYDNFQRFLRKMDLRPLTRGDVTRCREQLKTGEGFKYTAQDVKQLVEEKRQRGQARINLVFERNRLKNLIEDAEMRDDHDALEAYKKELAELNEKAAKREQQLKSANRSDLASINQRNSQANFQELQQAGRAEVHVASALGWTAETNDDAFLRRRTRPMTYWKTKASDPTPTARPKPSLEDRSPQKPVDEEAERRRKAAELQRAMEELATVPLDVDISRLQEPTPDGQLAKRLLGRNWEQSIAEYSDESIVKSQSKWTLSSYKQLIS</sequence>
<feature type="coiled-coil region" evidence="5">
    <location>
        <begin position="236"/>
        <end position="270"/>
    </location>
</feature>
<feature type="domain" description="Plus3" evidence="7">
    <location>
        <begin position="56"/>
        <end position="195"/>
    </location>
</feature>
<evidence type="ECO:0000256" key="5">
    <source>
        <dbReference type="SAM" id="Coils"/>
    </source>
</evidence>
<feature type="region of interest" description="Disordered" evidence="6">
    <location>
        <begin position="1"/>
        <end position="59"/>
    </location>
</feature>
<dbReference type="PROSITE" id="PS51360">
    <property type="entry name" value="PLUS3"/>
    <property type="match status" value="1"/>
</dbReference>
<keyword evidence="2" id="KW-0805">Transcription regulation</keyword>
<evidence type="ECO:0000256" key="1">
    <source>
        <dbReference type="ARBA" id="ARBA00004123"/>
    </source>
</evidence>
<feature type="region of interest" description="Disordered" evidence="6">
    <location>
        <begin position="321"/>
        <end position="361"/>
    </location>
</feature>
<dbReference type="PANTHER" id="PTHR13115">
    <property type="entry name" value="RNA POLYMERASE-ASSOCIATED PROTEIN RTF1 HOMOLOG"/>
    <property type="match status" value="1"/>
</dbReference>
<evidence type="ECO:0000256" key="6">
    <source>
        <dbReference type="SAM" id="MobiDB-lite"/>
    </source>
</evidence>
<feature type="compositionally biased region" description="Acidic residues" evidence="6">
    <location>
        <begin position="1"/>
        <end position="11"/>
    </location>
</feature>
<evidence type="ECO:0000313" key="9">
    <source>
        <dbReference type="EMBL" id="JAC83589.1"/>
    </source>
</evidence>
<feature type="compositionally biased region" description="Acidic residues" evidence="6">
    <location>
        <begin position="49"/>
        <end position="59"/>
    </location>
</feature>
<name>A0A061SKM7_9CHLO</name>
<dbReference type="GO" id="GO:1990269">
    <property type="term" value="F:RNA polymerase II C-terminal domain phosphoserine binding"/>
    <property type="evidence" value="ECO:0007669"/>
    <property type="project" value="TreeGrafter"/>
</dbReference>
<proteinExistence type="predicted"/>
<dbReference type="EMBL" id="GBEZ01001379">
    <property type="protein sequence ID" value="JAC83589.1"/>
    <property type="molecule type" value="Transcribed_RNA"/>
</dbReference>
<dbReference type="Pfam" id="PF03126">
    <property type="entry name" value="Plus-3"/>
    <property type="match status" value="1"/>
</dbReference>
<comment type="subcellular location">
    <subcellularLocation>
        <location evidence="1">Nucleus</location>
    </subcellularLocation>
</comment>
<dbReference type="InterPro" id="IPR036128">
    <property type="entry name" value="Plus3-like_sf"/>
</dbReference>
<dbReference type="PANTHER" id="PTHR13115:SF8">
    <property type="entry name" value="RNA POLYMERASE-ASSOCIATED PROTEIN RTF1 HOMOLOG"/>
    <property type="match status" value="1"/>
</dbReference>
<feature type="compositionally biased region" description="Basic and acidic residues" evidence="6">
    <location>
        <begin position="338"/>
        <end position="361"/>
    </location>
</feature>
<evidence type="ECO:0000256" key="2">
    <source>
        <dbReference type="ARBA" id="ARBA00023015"/>
    </source>
</evidence>
<keyword evidence="4" id="KW-0539">Nucleus</keyword>
<dbReference type="Gene3D" id="3.90.70.200">
    <property type="entry name" value="Plus-3 domain"/>
    <property type="match status" value="1"/>
</dbReference>
<gene>
    <name evidence="9" type="primary">RTF1</name>
    <name evidence="9" type="ORF">TSPGSL018_2970</name>
    <name evidence="8" type="ORF">TSPGSL018_3929</name>
</gene>
<organism evidence="9">
    <name type="scientific">Tetraselmis sp. GSL018</name>
    <dbReference type="NCBI Taxonomy" id="582737"/>
    <lineage>
        <taxon>Eukaryota</taxon>
        <taxon>Viridiplantae</taxon>
        <taxon>Chlorophyta</taxon>
        <taxon>core chlorophytes</taxon>
        <taxon>Chlorodendrophyceae</taxon>
        <taxon>Chlorodendrales</taxon>
        <taxon>Chlorodendraceae</taxon>
        <taxon>Tetraselmis</taxon>
    </lineage>
</organism>
<dbReference type="InterPro" id="IPR004343">
    <property type="entry name" value="Plus-3_dom"/>
</dbReference>
<accession>A0A061SKM7</accession>
<feature type="non-terminal residue" evidence="9">
    <location>
        <position position="1"/>
    </location>
</feature>
<keyword evidence="3" id="KW-0804">Transcription</keyword>
<evidence type="ECO:0000256" key="3">
    <source>
        <dbReference type="ARBA" id="ARBA00023163"/>
    </source>
</evidence>